<dbReference type="NCBIfam" id="TIGR03620">
    <property type="entry name" value="F420_MSMEG_4141"/>
    <property type="match status" value="1"/>
</dbReference>
<dbReference type="RefSeq" id="WP_311545243.1">
    <property type="nucleotide sequence ID" value="NZ_JAVREK010000010.1"/>
</dbReference>
<evidence type="ECO:0000256" key="1">
    <source>
        <dbReference type="ARBA" id="ARBA00023002"/>
    </source>
</evidence>
<dbReference type="GO" id="GO:0016491">
    <property type="term" value="F:oxidoreductase activity"/>
    <property type="evidence" value="ECO:0007669"/>
    <property type="project" value="UniProtKB-KW"/>
</dbReference>
<protein>
    <submittedName>
        <fullName evidence="3">LLM class F420-dependent oxidoreductase</fullName>
        <ecNumber evidence="3">1.-.-.-</ecNumber>
    </submittedName>
</protein>
<evidence type="ECO:0000313" key="3">
    <source>
        <dbReference type="EMBL" id="MDT0302763.1"/>
    </source>
</evidence>
<dbReference type="Gene3D" id="3.20.20.30">
    <property type="entry name" value="Luciferase-like domain"/>
    <property type="match status" value="1"/>
</dbReference>
<dbReference type="SUPFAM" id="SSF51679">
    <property type="entry name" value="Bacterial luciferase-like"/>
    <property type="match status" value="1"/>
</dbReference>
<keyword evidence="4" id="KW-1185">Reference proteome</keyword>
<dbReference type="EMBL" id="JAVREK010000010">
    <property type="protein sequence ID" value="MDT0302763.1"/>
    <property type="molecule type" value="Genomic_DNA"/>
</dbReference>
<dbReference type="InterPro" id="IPR019922">
    <property type="entry name" value="Lucif-like_OxRdatse_MSMEG_4141"/>
</dbReference>
<dbReference type="PANTHER" id="PTHR43244">
    <property type="match status" value="1"/>
</dbReference>
<evidence type="ECO:0000259" key="2">
    <source>
        <dbReference type="Pfam" id="PF00296"/>
    </source>
</evidence>
<feature type="domain" description="Luciferase-like" evidence="2">
    <location>
        <begin position="13"/>
        <end position="182"/>
    </location>
</feature>
<accession>A0ABU2KU34</accession>
<reference evidence="4" key="1">
    <citation type="submission" date="2023-07" db="EMBL/GenBank/DDBJ databases">
        <title>30 novel species of actinomycetes from the DSMZ collection.</title>
        <authorList>
            <person name="Nouioui I."/>
        </authorList>
    </citation>
    <scope>NUCLEOTIDE SEQUENCE [LARGE SCALE GENOMIC DNA]</scope>
    <source>
        <strain evidence="4">DSM 45055</strain>
    </source>
</reference>
<dbReference type="Proteomes" id="UP001183226">
    <property type="component" value="Unassembled WGS sequence"/>
</dbReference>
<dbReference type="PANTHER" id="PTHR43244:SF1">
    <property type="entry name" value="5,10-METHYLENETETRAHYDROMETHANOPTERIN REDUCTASE"/>
    <property type="match status" value="1"/>
</dbReference>
<sequence length="297" mass="31629">MAEIDFSSRVGVWWTSDRWPINDVISRAREIERLGYASLFYGEAGGKEAFTQAAALLGGTERLVVGTGIANIHARSSPAAEAGARTLGALHPGRFVLGLGVSHAPLVEFSYAGSYSKPLSTMREYLQTMDAVRPEVEPGGRRPARLLAALGPKMIELSATAAEGAHPYLVTPRHTAGARELLGPDKWLVSEQAVALTTDRQTGLERAHQHLRVYSQLPNYRNSWLRQGFAESDLVVGGSDTLAEGMVAMGGTEAVAAHVTRHLDAGADHVLVQVLGDDPSADPLPALRELAPALGLG</sequence>
<proteinExistence type="predicted"/>
<dbReference type="InterPro" id="IPR036661">
    <property type="entry name" value="Luciferase-like_sf"/>
</dbReference>
<name>A0ABU2KU34_9ACTN</name>
<dbReference type="Pfam" id="PF00296">
    <property type="entry name" value="Bac_luciferase"/>
    <property type="match status" value="1"/>
</dbReference>
<comment type="caution">
    <text evidence="3">The sequence shown here is derived from an EMBL/GenBank/DDBJ whole genome shotgun (WGS) entry which is preliminary data.</text>
</comment>
<dbReference type="InterPro" id="IPR050564">
    <property type="entry name" value="F420-G6PD/mer"/>
</dbReference>
<dbReference type="InterPro" id="IPR011251">
    <property type="entry name" value="Luciferase-like_dom"/>
</dbReference>
<evidence type="ECO:0000313" key="4">
    <source>
        <dbReference type="Proteomes" id="UP001183226"/>
    </source>
</evidence>
<organism evidence="3 4">
    <name type="scientific">Streptomonospora wellingtoniae</name>
    <dbReference type="NCBI Taxonomy" id="3075544"/>
    <lineage>
        <taxon>Bacteria</taxon>
        <taxon>Bacillati</taxon>
        <taxon>Actinomycetota</taxon>
        <taxon>Actinomycetes</taxon>
        <taxon>Streptosporangiales</taxon>
        <taxon>Nocardiopsidaceae</taxon>
        <taxon>Streptomonospora</taxon>
    </lineage>
</organism>
<dbReference type="EC" id="1.-.-.-" evidence="3"/>
<keyword evidence="1 3" id="KW-0560">Oxidoreductase</keyword>
<gene>
    <name evidence="3" type="ORF">RM446_11635</name>
</gene>